<evidence type="ECO:0000256" key="3">
    <source>
        <dbReference type="ARBA" id="ARBA00012513"/>
    </source>
</evidence>
<evidence type="ECO:0000256" key="15">
    <source>
        <dbReference type="ARBA" id="ARBA00022989"/>
    </source>
</evidence>
<dbReference type="PANTHER" id="PTHR48005:SF95">
    <property type="entry name" value="PROTEIN KINASE DOMAIN-CONTAINING PROTEIN"/>
    <property type="match status" value="1"/>
</dbReference>
<evidence type="ECO:0000256" key="13">
    <source>
        <dbReference type="ARBA" id="ARBA00022777"/>
    </source>
</evidence>
<keyword evidence="15 23" id="KW-1133">Transmembrane helix</keyword>
<dbReference type="GO" id="GO:0004674">
    <property type="term" value="F:protein serine/threonine kinase activity"/>
    <property type="evidence" value="ECO:0007669"/>
    <property type="project" value="UniProtKB-KW"/>
</dbReference>
<evidence type="ECO:0000256" key="16">
    <source>
        <dbReference type="ARBA" id="ARBA00023136"/>
    </source>
</evidence>
<keyword evidence="11" id="KW-0677">Repeat</keyword>
<evidence type="ECO:0000256" key="22">
    <source>
        <dbReference type="PROSITE-ProRule" id="PRU10141"/>
    </source>
</evidence>
<dbReference type="FunFam" id="1.10.510.10:FF:000445">
    <property type="entry name" value="MDIS1-interacting receptor like kinase 2"/>
    <property type="match status" value="1"/>
</dbReference>
<evidence type="ECO:0000259" key="25">
    <source>
        <dbReference type="PROSITE" id="PS50011"/>
    </source>
</evidence>
<evidence type="ECO:0000256" key="12">
    <source>
        <dbReference type="ARBA" id="ARBA00022741"/>
    </source>
</evidence>
<dbReference type="SMART" id="SM00365">
    <property type="entry name" value="LRR_SD22"/>
    <property type="match status" value="4"/>
</dbReference>
<evidence type="ECO:0000256" key="4">
    <source>
        <dbReference type="ARBA" id="ARBA00022512"/>
    </source>
</evidence>
<evidence type="ECO:0000313" key="26">
    <source>
        <dbReference type="EMBL" id="KAB1203958.1"/>
    </source>
</evidence>
<evidence type="ECO:0000256" key="20">
    <source>
        <dbReference type="ARBA" id="ARBA00047899"/>
    </source>
</evidence>
<keyword evidence="8" id="KW-0808">Transferase</keyword>
<dbReference type="GO" id="GO:0009653">
    <property type="term" value="P:anatomical structure morphogenesis"/>
    <property type="evidence" value="ECO:0007669"/>
    <property type="project" value="UniProtKB-ARBA"/>
</dbReference>
<keyword evidence="4" id="KW-0134">Cell wall</keyword>
<evidence type="ECO:0000256" key="18">
    <source>
        <dbReference type="ARBA" id="ARBA00023180"/>
    </source>
</evidence>
<comment type="catalytic activity">
    <reaction evidence="21">
        <text>L-seryl-[protein] + ATP = O-phospho-L-seryl-[protein] + ADP + H(+)</text>
        <dbReference type="Rhea" id="RHEA:17989"/>
        <dbReference type="Rhea" id="RHEA-COMP:9863"/>
        <dbReference type="Rhea" id="RHEA-COMP:11604"/>
        <dbReference type="ChEBI" id="CHEBI:15378"/>
        <dbReference type="ChEBI" id="CHEBI:29999"/>
        <dbReference type="ChEBI" id="CHEBI:30616"/>
        <dbReference type="ChEBI" id="CHEBI:83421"/>
        <dbReference type="ChEBI" id="CHEBI:456216"/>
        <dbReference type="EC" id="2.7.11.1"/>
    </reaction>
</comment>
<gene>
    <name evidence="26" type="ORF">CJ030_MR8G001952</name>
</gene>
<evidence type="ECO:0000256" key="1">
    <source>
        <dbReference type="ARBA" id="ARBA00004191"/>
    </source>
</evidence>
<evidence type="ECO:0000256" key="5">
    <source>
        <dbReference type="ARBA" id="ARBA00022527"/>
    </source>
</evidence>
<feature type="chain" id="PRO_5025652556" description="non-specific serine/threonine protein kinase" evidence="24">
    <location>
        <begin position="32"/>
        <end position="895"/>
    </location>
</feature>
<reference evidence="26 27" key="1">
    <citation type="journal article" date="2019" name="Plant Biotechnol. J.">
        <title>The red bayberry genome and genetic basis of sex determination.</title>
        <authorList>
            <person name="Jia H.M."/>
            <person name="Jia H.J."/>
            <person name="Cai Q.L."/>
            <person name="Wang Y."/>
            <person name="Zhao H.B."/>
            <person name="Yang W.F."/>
            <person name="Wang G.Y."/>
            <person name="Li Y.H."/>
            <person name="Zhan D.L."/>
            <person name="Shen Y.T."/>
            <person name="Niu Q.F."/>
            <person name="Chang L."/>
            <person name="Qiu J."/>
            <person name="Zhao L."/>
            <person name="Xie H.B."/>
            <person name="Fu W.Y."/>
            <person name="Jin J."/>
            <person name="Li X.W."/>
            <person name="Jiao Y."/>
            <person name="Zhou C.C."/>
            <person name="Tu T."/>
            <person name="Chai C.Y."/>
            <person name="Gao J.L."/>
            <person name="Fan L.J."/>
            <person name="van de Weg E."/>
            <person name="Wang J.Y."/>
            <person name="Gao Z.S."/>
        </authorList>
    </citation>
    <scope>NUCLEOTIDE SEQUENCE [LARGE SCALE GENOMIC DNA]</scope>
    <source>
        <tissue evidence="26">Leaves</tissue>
    </source>
</reference>
<keyword evidence="4" id="KW-0964">Secreted</keyword>
<comment type="caution">
    <text evidence="26">The sequence shown here is derived from an EMBL/GenBank/DDBJ whole genome shotgun (WGS) entry which is preliminary data.</text>
</comment>
<dbReference type="Pfam" id="PF08263">
    <property type="entry name" value="LRRNT_2"/>
    <property type="match status" value="1"/>
</dbReference>
<dbReference type="SUPFAM" id="SSF52058">
    <property type="entry name" value="L domain-like"/>
    <property type="match status" value="1"/>
</dbReference>
<keyword evidence="6" id="KW-0597">Phosphoprotein</keyword>
<evidence type="ECO:0000256" key="8">
    <source>
        <dbReference type="ARBA" id="ARBA00022679"/>
    </source>
</evidence>
<dbReference type="GO" id="GO:0016020">
    <property type="term" value="C:membrane"/>
    <property type="evidence" value="ECO:0007669"/>
    <property type="project" value="UniProtKB-SubCell"/>
</dbReference>
<comment type="subcellular location">
    <subcellularLocation>
        <location evidence="2">Membrane</location>
        <topology evidence="2">Single-pass type I membrane protein</topology>
    </subcellularLocation>
    <subcellularLocation>
        <location evidence="1">Secreted</location>
        <location evidence="1">Cell wall</location>
    </subcellularLocation>
</comment>
<protein>
    <recommendedName>
        <fullName evidence="3">non-specific serine/threonine protein kinase</fullName>
        <ecNumber evidence="3">2.7.11.1</ecNumber>
    </recommendedName>
</protein>
<keyword evidence="14 22" id="KW-0067">ATP-binding</keyword>
<feature type="signal peptide" evidence="24">
    <location>
        <begin position="1"/>
        <end position="31"/>
    </location>
</feature>
<keyword evidence="7" id="KW-0433">Leucine-rich repeat</keyword>
<keyword evidence="17" id="KW-0675">Receptor</keyword>
<dbReference type="InterPro" id="IPR001611">
    <property type="entry name" value="Leu-rich_rpt"/>
</dbReference>
<evidence type="ECO:0000313" key="27">
    <source>
        <dbReference type="Proteomes" id="UP000516437"/>
    </source>
</evidence>
<keyword evidence="10 24" id="KW-0732">Signal</keyword>
<accession>A0A6A1UVU3</accession>
<dbReference type="SUPFAM" id="SSF56112">
    <property type="entry name" value="Protein kinase-like (PK-like)"/>
    <property type="match status" value="1"/>
</dbReference>
<evidence type="ECO:0000256" key="11">
    <source>
        <dbReference type="ARBA" id="ARBA00022737"/>
    </source>
</evidence>
<dbReference type="InterPro" id="IPR017441">
    <property type="entry name" value="Protein_kinase_ATP_BS"/>
</dbReference>
<dbReference type="EMBL" id="RXIC02000026">
    <property type="protein sequence ID" value="KAB1203958.1"/>
    <property type="molecule type" value="Genomic_DNA"/>
</dbReference>
<dbReference type="Proteomes" id="UP000516437">
    <property type="component" value="Chromosome 8"/>
</dbReference>
<dbReference type="Pfam" id="PF00069">
    <property type="entry name" value="Pkinase"/>
    <property type="match status" value="1"/>
</dbReference>
<dbReference type="SMART" id="SM00369">
    <property type="entry name" value="LRR_TYP"/>
    <property type="match status" value="8"/>
</dbReference>
<evidence type="ECO:0000256" key="24">
    <source>
        <dbReference type="SAM" id="SignalP"/>
    </source>
</evidence>
<dbReference type="InterPro" id="IPR032675">
    <property type="entry name" value="LRR_dom_sf"/>
</dbReference>
<dbReference type="FunFam" id="3.80.10.10:FF:000400">
    <property type="entry name" value="Nuclear pore complex protein NUP107"/>
    <property type="match status" value="1"/>
</dbReference>
<keyword evidence="16 23" id="KW-0472">Membrane</keyword>
<dbReference type="PROSITE" id="PS00107">
    <property type="entry name" value="PROTEIN_KINASE_ATP"/>
    <property type="match status" value="1"/>
</dbReference>
<organism evidence="26 27">
    <name type="scientific">Morella rubra</name>
    <name type="common">Chinese bayberry</name>
    <dbReference type="NCBI Taxonomy" id="262757"/>
    <lineage>
        <taxon>Eukaryota</taxon>
        <taxon>Viridiplantae</taxon>
        <taxon>Streptophyta</taxon>
        <taxon>Embryophyta</taxon>
        <taxon>Tracheophyta</taxon>
        <taxon>Spermatophyta</taxon>
        <taxon>Magnoliopsida</taxon>
        <taxon>eudicotyledons</taxon>
        <taxon>Gunneridae</taxon>
        <taxon>Pentapetalae</taxon>
        <taxon>rosids</taxon>
        <taxon>fabids</taxon>
        <taxon>Fagales</taxon>
        <taxon>Myricaceae</taxon>
        <taxon>Morella</taxon>
    </lineage>
</organism>
<evidence type="ECO:0000256" key="9">
    <source>
        <dbReference type="ARBA" id="ARBA00022692"/>
    </source>
</evidence>
<keyword evidence="27" id="KW-1185">Reference proteome</keyword>
<keyword evidence="18" id="KW-0325">Glycoprotein</keyword>
<feature type="domain" description="Protein kinase" evidence="25">
    <location>
        <begin position="610"/>
        <end position="875"/>
    </location>
</feature>
<proteinExistence type="inferred from homology"/>
<dbReference type="PROSITE" id="PS00109">
    <property type="entry name" value="PROTEIN_KINASE_TYR"/>
    <property type="match status" value="1"/>
</dbReference>
<evidence type="ECO:0000256" key="23">
    <source>
        <dbReference type="SAM" id="Phobius"/>
    </source>
</evidence>
<evidence type="ECO:0000256" key="6">
    <source>
        <dbReference type="ARBA" id="ARBA00022553"/>
    </source>
</evidence>
<dbReference type="FunFam" id="3.80.10.10:FF:000095">
    <property type="entry name" value="LRR receptor-like serine/threonine-protein kinase GSO1"/>
    <property type="match status" value="1"/>
</dbReference>
<dbReference type="Gene3D" id="3.80.10.10">
    <property type="entry name" value="Ribonuclease Inhibitor"/>
    <property type="match status" value="3"/>
</dbReference>
<dbReference type="OrthoDB" id="676979at2759"/>
<comment type="similarity">
    <text evidence="19">Belongs to the polygalacturonase-inhibiting protein family.</text>
</comment>
<dbReference type="FunFam" id="3.30.200.20:FF:000309">
    <property type="entry name" value="Leucine-rich repeat receptor protein kinase MSP1"/>
    <property type="match status" value="1"/>
</dbReference>
<dbReference type="Gene3D" id="1.10.510.10">
    <property type="entry name" value="Transferase(Phosphotransferase) domain 1"/>
    <property type="match status" value="1"/>
</dbReference>
<evidence type="ECO:0000256" key="2">
    <source>
        <dbReference type="ARBA" id="ARBA00004479"/>
    </source>
</evidence>
<keyword evidence="5" id="KW-0723">Serine/threonine-protein kinase</keyword>
<dbReference type="InterPro" id="IPR008266">
    <property type="entry name" value="Tyr_kinase_AS"/>
</dbReference>
<dbReference type="PROSITE" id="PS50011">
    <property type="entry name" value="PROTEIN_KINASE_DOM"/>
    <property type="match status" value="1"/>
</dbReference>
<evidence type="ECO:0000256" key="21">
    <source>
        <dbReference type="ARBA" id="ARBA00048679"/>
    </source>
</evidence>
<evidence type="ECO:0000256" key="10">
    <source>
        <dbReference type="ARBA" id="ARBA00022729"/>
    </source>
</evidence>
<dbReference type="GO" id="GO:0005524">
    <property type="term" value="F:ATP binding"/>
    <property type="evidence" value="ECO:0007669"/>
    <property type="project" value="UniProtKB-UniRule"/>
</dbReference>
<dbReference type="InterPro" id="IPR003591">
    <property type="entry name" value="Leu-rich_rpt_typical-subtyp"/>
</dbReference>
<dbReference type="FunFam" id="3.80.10.10:FF:000383">
    <property type="entry name" value="Leucine-rich repeat receptor protein kinase EMS1"/>
    <property type="match status" value="1"/>
</dbReference>
<dbReference type="InterPro" id="IPR013210">
    <property type="entry name" value="LRR_N_plant-typ"/>
</dbReference>
<feature type="transmembrane region" description="Helical" evidence="23">
    <location>
        <begin position="551"/>
        <end position="570"/>
    </location>
</feature>
<feature type="binding site" evidence="22">
    <location>
        <position position="639"/>
    </location>
    <ligand>
        <name>ATP</name>
        <dbReference type="ChEBI" id="CHEBI:30616"/>
    </ligand>
</feature>
<evidence type="ECO:0000256" key="19">
    <source>
        <dbReference type="ARBA" id="ARBA00038043"/>
    </source>
</evidence>
<keyword evidence="13" id="KW-0418">Kinase</keyword>
<dbReference type="InterPro" id="IPR051420">
    <property type="entry name" value="Ser_Thr_Kinases_DiverseReg"/>
</dbReference>
<dbReference type="GO" id="GO:0099402">
    <property type="term" value="P:plant organ development"/>
    <property type="evidence" value="ECO:0007669"/>
    <property type="project" value="UniProtKB-ARBA"/>
</dbReference>
<evidence type="ECO:0000256" key="14">
    <source>
        <dbReference type="ARBA" id="ARBA00022840"/>
    </source>
</evidence>
<dbReference type="Gene3D" id="3.30.200.20">
    <property type="entry name" value="Phosphorylase Kinase, domain 1"/>
    <property type="match status" value="1"/>
</dbReference>
<dbReference type="Pfam" id="PF00560">
    <property type="entry name" value="LRR_1"/>
    <property type="match status" value="4"/>
</dbReference>
<dbReference type="Pfam" id="PF13855">
    <property type="entry name" value="LRR_8"/>
    <property type="match status" value="2"/>
</dbReference>
<evidence type="ECO:0000256" key="17">
    <source>
        <dbReference type="ARBA" id="ARBA00023170"/>
    </source>
</evidence>
<dbReference type="EC" id="2.7.11.1" evidence="3"/>
<keyword evidence="12 22" id="KW-0547">Nucleotide-binding</keyword>
<dbReference type="AlphaFoldDB" id="A0A6A1UVU3"/>
<dbReference type="InterPro" id="IPR011009">
    <property type="entry name" value="Kinase-like_dom_sf"/>
</dbReference>
<evidence type="ECO:0000256" key="7">
    <source>
        <dbReference type="ARBA" id="ARBA00022614"/>
    </source>
</evidence>
<comment type="catalytic activity">
    <reaction evidence="20">
        <text>L-threonyl-[protein] + ATP = O-phospho-L-threonyl-[protein] + ADP + H(+)</text>
        <dbReference type="Rhea" id="RHEA:46608"/>
        <dbReference type="Rhea" id="RHEA-COMP:11060"/>
        <dbReference type="Rhea" id="RHEA-COMP:11605"/>
        <dbReference type="ChEBI" id="CHEBI:15378"/>
        <dbReference type="ChEBI" id="CHEBI:30013"/>
        <dbReference type="ChEBI" id="CHEBI:30616"/>
        <dbReference type="ChEBI" id="CHEBI:61977"/>
        <dbReference type="ChEBI" id="CHEBI:456216"/>
        <dbReference type="EC" id="2.7.11.1"/>
    </reaction>
</comment>
<keyword evidence="9 23" id="KW-0812">Transmembrane</keyword>
<dbReference type="InterPro" id="IPR000719">
    <property type="entry name" value="Prot_kinase_dom"/>
</dbReference>
<name>A0A6A1UVU3_9ROSI</name>
<sequence length="895" mass="98358">MGSSSSFEKVCSPMCILFFVLLVSSPNVASASASNEEAEALLTWKANLQNEGQTTQLSSWNFFPSNSTNSSSNRNSSTSPCSWFGIYCNPAGSVIGIDLTDSSLTGSLNGFSFSSFPNLLYINLSRNSLFGSIPPQIRYLSKLHYLDLSINQFSGKIPPEIGLLTNLVALRLFKNRLNDSIPQEIGQMSSLIELALYSNSLNGPLPFSLGNLSKLATCISMTINSTNRLNGSVPPTIGNLKRLTVFDLSANQLSGPIPAEIGNLKSLRNLSLATNRLVGSIPASLYGLGAIPTSLRNCSSLIRIRLDGNRLTGNISEVFGEYPHLDYINVSNSSLYGELSPKWGKSTRLTNLEIWGNNISGSIPPEIGNLTQLHVLDLSSNRLVGEIPKEFSRLTSLVKLLLSNNQLSGGGIGNLSQLHYLNLSYNEFCRGIPTQIGQLVQLSDLDLSHNQLTGEIPTEFGNLQSLLTMNISHNNLSGILPGAFEDLPGLLNVDIAYNQFCGPLPNNKAFQDAPIEALKGNEGLCGDVKGLQPCQALSKCQPIRRRGHRNIVLMIIIFPILGVSVLLFALKGTSLIRKWRKSGKIEDENMISTFEGTKMYEEIIAATEDFDARYCIGSGEYGSVYKARLPDNSIMAVKKIHTLCDGNPVTNRKEFFNEVLALTGIRHRNIVKQLGFCSNTRHSFLLYEYLEKGSLVAILRKDEEAKELDWRRRVNIVKGVAHALSYMHHDCSPPIVHRDISSKNILLDSDYVAHVSDFGTAKFLKLDSSNWTDFAGTYGYAAPELAYTMRVTEKCDVYSFGVLALEVMKGTHLGDFLSFISSYADIQRRDVLDHRLPPPTAALEDEVTKIITVATACLDACPQSRPTMYQISQMLSSSNIQILGTVKLGERVYDR</sequence>
<dbReference type="PANTHER" id="PTHR48005">
    <property type="entry name" value="LEUCINE RICH REPEAT KINASE 2"/>
    <property type="match status" value="1"/>
</dbReference>